<keyword evidence="1" id="KW-0233">DNA recombination</keyword>
<dbReference type="InterPro" id="IPR013762">
    <property type="entry name" value="Integrase-like_cat_sf"/>
</dbReference>
<dbReference type="SUPFAM" id="SSF56349">
    <property type="entry name" value="DNA breaking-rejoining enzymes"/>
    <property type="match status" value="1"/>
</dbReference>
<evidence type="ECO:0000256" key="2">
    <source>
        <dbReference type="SAM" id="MobiDB-lite"/>
    </source>
</evidence>
<dbReference type="GO" id="GO:0003677">
    <property type="term" value="F:DNA binding"/>
    <property type="evidence" value="ECO:0007669"/>
    <property type="project" value="InterPro"/>
</dbReference>
<feature type="region of interest" description="Disordered" evidence="2">
    <location>
        <begin position="60"/>
        <end position="147"/>
    </location>
</feature>
<feature type="domain" description="Tyr recombinase" evidence="3">
    <location>
        <begin position="55"/>
        <end position="99"/>
    </location>
</feature>
<dbReference type="Proteomes" id="UP000569329">
    <property type="component" value="Unassembled WGS sequence"/>
</dbReference>
<sequence length="147" mass="15933">MLTEYRARPARADLSGDAPTPPGFLDWLSSSAEPSAGGDPLTEARARDIAVAAGLVHDTGTEAGEARAHHHTLRRTSGAQLLRNGVDKVTVADLTGHTTPRKPPRRHPLRDRPRQQPRTDHRREAPHASTPPRTNRPPPHHAAGSYA</sequence>
<dbReference type="InterPro" id="IPR011010">
    <property type="entry name" value="DNA_brk_join_enz"/>
</dbReference>
<dbReference type="EMBL" id="JACGWZ010000001">
    <property type="protein sequence ID" value="MBA8824179.1"/>
    <property type="molecule type" value="Genomic_DNA"/>
</dbReference>
<feature type="region of interest" description="Disordered" evidence="2">
    <location>
        <begin position="1"/>
        <end position="45"/>
    </location>
</feature>
<dbReference type="GO" id="GO:0006310">
    <property type="term" value="P:DNA recombination"/>
    <property type="evidence" value="ECO:0007669"/>
    <property type="project" value="UniProtKB-KW"/>
</dbReference>
<feature type="compositionally biased region" description="Basic and acidic residues" evidence="2">
    <location>
        <begin position="110"/>
        <end position="126"/>
    </location>
</feature>
<dbReference type="Pfam" id="PF00589">
    <property type="entry name" value="Phage_integrase"/>
    <property type="match status" value="1"/>
</dbReference>
<feature type="compositionally biased region" description="Basic residues" evidence="2">
    <location>
        <begin position="99"/>
        <end position="109"/>
    </location>
</feature>
<proteinExistence type="predicted"/>
<evidence type="ECO:0000259" key="3">
    <source>
        <dbReference type="Pfam" id="PF00589"/>
    </source>
</evidence>
<accession>A0A839DTU4</accession>
<comment type="caution">
    <text evidence="4">The sequence shown here is derived from an EMBL/GenBank/DDBJ whole genome shotgun (WGS) entry which is preliminary data.</text>
</comment>
<protein>
    <recommendedName>
        <fullName evidence="3">Tyr recombinase domain-containing protein</fullName>
    </recommendedName>
</protein>
<evidence type="ECO:0000313" key="5">
    <source>
        <dbReference type="Proteomes" id="UP000569329"/>
    </source>
</evidence>
<evidence type="ECO:0000256" key="1">
    <source>
        <dbReference type="ARBA" id="ARBA00023172"/>
    </source>
</evidence>
<reference evidence="4 5" key="1">
    <citation type="submission" date="2020-07" db="EMBL/GenBank/DDBJ databases">
        <title>Sequencing the genomes of 1000 actinobacteria strains.</title>
        <authorList>
            <person name="Klenk H.-P."/>
        </authorList>
    </citation>
    <scope>NUCLEOTIDE SEQUENCE [LARGE SCALE GENOMIC DNA]</scope>
    <source>
        <strain evidence="4 5">DSM 45975</strain>
    </source>
</reference>
<name>A0A839DTU4_9PSEU</name>
<evidence type="ECO:0000313" key="4">
    <source>
        <dbReference type="EMBL" id="MBA8824179.1"/>
    </source>
</evidence>
<dbReference type="AlphaFoldDB" id="A0A839DTU4"/>
<dbReference type="RefSeq" id="WP_182543319.1">
    <property type="nucleotide sequence ID" value="NZ_JACGWZ010000001.1"/>
</dbReference>
<dbReference type="GO" id="GO:0015074">
    <property type="term" value="P:DNA integration"/>
    <property type="evidence" value="ECO:0007669"/>
    <property type="project" value="InterPro"/>
</dbReference>
<feature type="compositionally biased region" description="Basic and acidic residues" evidence="2">
    <location>
        <begin position="1"/>
        <end position="11"/>
    </location>
</feature>
<dbReference type="InterPro" id="IPR002104">
    <property type="entry name" value="Integrase_catalytic"/>
</dbReference>
<organism evidence="4 5">
    <name type="scientific">Halosaccharopolyspora lacisalsi</name>
    <dbReference type="NCBI Taxonomy" id="1000566"/>
    <lineage>
        <taxon>Bacteria</taxon>
        <taxon>Bacillati</taxon>
        <taxon>Actinomycetota</taxon>
        <taxon>Actinomycetes</taxon>
        <taxon>Pseudonocardiales</taxon>
        <taxon>Pseudonocardiaceae</taxon>
        <taxon>Halosaccharopolyspora</taxon>
    </lineage>
</organism>
<keyword evidence="5" id="KW-1185">Reference proteome</keyword>
<gene>
    <name evidence="4" type="ORF">FHX42_001508</name>
</gene>
<dbReference type="Gene3D" id="1.10.443.10">
    <property type="entry name" value="Intergrase catalytic core"/>
    <property type="match status" value="1"/>
</dbReference>